<reference evidence="1 2" key="1">
    <citation type="submission" date="2020-03" db="EMBL/GenBank/DDBJ databases">
        <title>Dissostichus mawsoni Genome sequencing and assembly.</title>
        <authorList>
            <person name="Park H."/>
        </authorList>
    </citation>
    <scope>NUCLEOTIDE SEQUENCE [LARGE SCALE GENOMIC DNA]</scope>
    <source>
        <strain evidence="1">DM0001</strain>
        <tissue evidence="1">Muscle</tissue>
    </source>
</reference>
<sequence length="143" mass="15940">MNGDANHISARLHSSSTCSVLLICQDVLGHCLTCRYLRLKVFREDHGSWMTILPAGETLRTAEPDHPHIKPVTGIRLCICKVSVSGRKNMPLKPASHTRAVRPLRTRALPKTISVHISVQDRHVRAMFTLCQDAPPKTFSGLR</sequence>
<organism evidence="1 2">
    <name type="scientific">Dissostichus mawsoni</name>
    <name type="common">Antarctic cod</name>
    <dbReference type="NCBI Taxonomy" id="36200"/>
    <lineage>
        <taxon>Eukaryota</taxon>
        <taxon>Metazoa</taxon>
        <taxon>Chordata</taxon>
        <taxon>Craniata</taxon>
        <taxon>Vertebrata</taxon>
        <taxon>Euteleostomi</taxon>
        <taxon>Actinopterygii</taxon>
        <taxon>Neopterygii</taxon>
        <taxon>Teleostei</taxon>
        <taxon>Neoteleostei</taxon>
        <taxon>Acanthomorphata</taxon>
        <taxon>Eupercaria</taxon>
        <taxon>Perciformes</taxon>
        <taxon>Notothenioidei</taxon>
        <taxon>Nototheniidae</taxon>
        <taxon>Dissostichus</taxon>
    </lineage>
</organism>
<keyword evidence="2" id="KW-1185">Reference proteome</keyword>
<protein>
    <submittedName>
        <fullName evidence="1">Uncharacterized protein</fullName>
    </submittedName>
</protein>
<gene>
    <name evidence="1" type="ORF">F7725_023133</name>
</gene>
<dbReference type="Proteomes" id="UP000518266">
    <property type="component" value="Unassembled WGS sequence"/>
</dbReference>
<evidence type="ECO:0000313" key="1">
    <source>
        <dbReference type="EMBL" id="KAF3855078.1"/>
    </source>
</evidence>
<dbReference type="EMBL" id="JAAKFY010000007">
    <property type="protein sequence ID" value="KAF3855078.1"/>
    <property type="molecule type" value="Genomic_DNA"/>
</dbReference>
<accession>A0A7J5Z429</accession>
<evidence type="ECO:0000313" key="2">
    <source>
        <dbReference type="Proteomes" id="UP000518266"/>
    </source>
</evidence>
<name>A0A7J5Z429_DISMA</name>
<comment type="caution">
    <text evidence="1">The sequence shown here is derived from an EMBL/GenBank/DDBJ whole genome shotgun (WGS) entry which is preliminary data.</text>
</comment>
<proteinExistence type="predicted"/>
<dbReference type="AlphaFoldDB" id="A0A7J5Z429"/>